<gene>
    <name evidence="1" type="ORF">J2X78_002614</name>
</gene>
<reference evidence="1" key="1">
    <citation type="submission" date="2023-07" db="EMBL/GenBank/DDBJ databases">
        <title>Sorghum-associated microbial communities from plants grown in Nebraska, USA.</title>
        <authorList>
            <person name="Schachtman D."/>
        </authorList>
    </citation>
    <scope>NUCLEOTIDE SEQUENCE</scope>
    <source>
        <strain evidence="1">2697</strain>
    </source>
</reference>
<sequence length="32" mass="3746">MISSAKYFKDFINNYTTGLFVYYHLAPENKGL</sequence>
<proteinExistence type="predicted"/>
<evidence type="ECO:0000313" key="1">
    <source>
        <dbReference type="EMBL" id="MDR6784049.1"/>
    </source>
</evidence>
<comment type="caution">
    <text evidence="1">The sequence shown here is derived from an EMBL/GenBank/DDBJ whole genome shotgun (WGS) entry which is preliminary data.</text>
</comment>
<organism evidence="1 2">
    <name type="scientific">Pedobacter africanus</name>
    <dbReference type="NCBI Taxonomy" id="151894"/>
    <lineage>
        <taxon>Bacteria</taxon>
        <taxon>Pseudomonadati</taxon>
        <taxon>Bacteroidota</taxon>
        <taxon>Sphingobacteriia</taxon>
        <taxon>Sphingobacteriales</taxon>
        <taxon>Sphingobacteriaceae</taxon>
        <taxon>Pedobacter</taxon>
    </lineage>
</organism>
<accession>A0ACC6KY53</accession>
<dbReference type="EMBL" id="JAVDTF010000002">
    <property type="protein sequence ID" value="MDR6784049.1"/>
    <property type="molecule type" value="Genomic_DNA"/>
</dbReference>
<name>A0ACC6KY53_9SPHI</name>
<protein>
    <submittedName>
        <fullName evidence="1">Uncharacterized protein</fullName>
    </submittedName>
</protein>
<keyword evidence="2" id="KW-1185">Reference proteome</keyword>
<evidence type="ECO:0000313" key="2">
    <source>
        <dbReference type="Proteomes" id="UP001246858"/>
    </source>
</evidence>
<dbReference type="Proteomes" id="UP001246858">
    <property type="component" value="Unassembled WGS sequence"/>
</dbReference>